<keyword evidence="2" id="KW-0548">Nucleotidyltransferase</keyword>
<name>A0A2M9HDU9_9BIFI</name>
<protein>
    <recommendedName>
        <fullName evidence="5">protein adenylyltransferase</fullName>
        <ecNumber evidence="5">2.7.7.108</ecNumber>
    </recommendedName>
</protein>
<dbReference type="PANTHER" id="PTHR39560">
    <property type="entry name" value="PROTEIN ADENYLYLTRANSFERASE FIC-RELATED"/>
    <property type="match status" value="1"/>
</dbReference>
<dbReference type="AlphaFoldDB" id="A0A2M9HDU9"/>
<feature type="domain" description="Fido" evidence="8">
    <location>
        <begin position="80"/>
        <end position="229"/>
    </location>
</feature>
<dbReference type="GO" id="GO:0005524">
    <property type="term" value="F:ATP binding"/>
    <property type="evidence" value="ECO:0007669"/>
    <property type="project" value="UniProtKB-KW"/>
</dbReference>
<evidence type="ECO:0000256" key="4">
    <source>
        <dbReference type="ARBA" id="ARBA00022840"/>
    </source>
</evidence>
<proteinExistence type="predicted"/>
<reference evidence="9 10" key="1">
    <citation type="submission" date="2017-10" db="EMBL/GenBank/DDBJ databases">
        <title>Draft genome sequences of strains TRE 1, TRE 9, TRE H and TRI 7, isolated from tamarins, belonging to four potential novel Bifidobacterium species.</title>
        <authorList>
            <person name="Mattarelli P."/>
            <person name="Modesto M."/>
            <person name="Puglisi E."/>
            <person name="Morelli L."/>
            <person name="Spezio C."/>
            <person name="Bonetti A."/>
            <person name="Sandri C."/>
        </authorList>
    </citation>
    <scope>NUCLEOTIDE SEQUENCE [LARGE SCALE GENOMIC DNA]</scope>
    <source>
        <strain evidence="10">TRI7</strain>
    </source>
</reference>
<evidence type="ECO:0000313" key="9">
    <source>
        <dbReference type="EMBL" id="PJM74985.1"/>
    </source>
</evidence>
<evidence type="ECO:0000256" key="2">
    <source>
        <dbReference type="ARBA" id="ARBA00022695"/>
    </source>
</evidence>
<keyword evidence="3" id="KW-0547">Nucleotide-binding</keyword>
<evidence type="ECO:0000256" key="6">
    <source>
        <dbReference type="ARBA" id="ARBA00047939"/>
    </source>
</evidence>
<dbReference type="Pfam" id="PF02661">
    <property type="entry name" value="Fic"/>
    <property type="match status" value="1"/>
</dbReference>
<comment type="catalytic activity">
    <reaction evidence="7">
        <text>L-tyrosyl-[protein] + ATP = O-(5'-adenylyl)-L-tyrosyl-[protein] + diphosphate</text>
        <dbReference type="Rhea" id="RHEA:54288"/>
        <dbReference type="Rhea" id="RHEA-COMP:10136"/>
        <dbReference type="Rhea" id="RHEA-COMP:13846"/>
        <dbReference type="ChEBI" id="CHEBI:30616"/>
        <dbReference type="ChEBI" id="CHEBI:33019"/>
        <dbReference type="ChEBI" id="CHEBI:46858"/>
        <dbReference type="ChEBI" id="CHEBI:83624"/>
        <dbReference type="EC" id="2.7.7.108"/>
    </reaction>
</comment>
<dbReference type="OrthoDB" id="9813719at2"/>
<evidence type="ECO:0000256" key="7">
    <source>
        <dbReference type="ARBA" id="ARBA00048696"/>
    </source>
</evidence>
<dbReference type="GO" id="GO:0070733">
    <property type="term" value="F:AMPylase activity"/>
    <property type="evidence" value="ECO:0007669"/>
    <property type="project" value="UniProtKB-EC"/>
</dbReference>
<dbReference type="Proteomes" id="UP000231451">
    <property type="component" value="Unassembled WGS sequence"/>
</dbReference>
<dbReference type="PANTHER" id="PTHR39560:SF1">
    <property type="entry name" value="PROTEIN ADENYLYLTRANSFERASE FIC-RELATED"/>
    <property type="match status" value="1"/>
</dbReference>
<dbReference type="PROSITE" id="PS51459">
    <property type="entry name" value="FIDO"/>
    <property type="match status" value="1"/>
</dbReference>
<dbReference type="EC" id="2.7.7.108" evidence="5"/>
<evidence type="ECO:0000256" key="3">
    <source>
        <dbReference type="ARBA" id="ARBA00022741"/>
    </source>
</evidence>
<comment type="catalytic activity">
    <reaction evidence="6">
        <text>L-threonyl-[protein] + ATP = 3-O-(5'-adenylyl)-L-threonyl-[protein] + diphosphate</text>
        <dbReference type="Rhea" id="RHEA:54292"/>
        <dbReference type="Rhea" id="RHEA-COMP:11060"/>
        <dbReference type="Rhea" id="RHEA-COMP:13847"/>
        <dbReference type="ChEBI" id="CHEBI:30013"/>
        <dbReference type="ChEBI" id="CHEBI:30616"/>
        <dbReference type="ChEBI" id="CHEBI:33019"/>
        <dbReference type="ChEBI" id="CHEBI:138113"/>
        <dbReference type="EC" id="2.7.7.108"/>
    </reaction>
</comment>
<dbReference type="InterPro" id="IPR003812">
    <property type="entry name" value="Fido"/>
</dbReference>
<dbReference type="InterPro" id="IPR036597">
    <property type="entry name" value="Fido-like_dom_sf"/>
</dbReference>
<sequence length="251" mass="27121">MLPAERMSAVAFAAKNCALESMMIGDHASGLARDYESGRIGVDDVVGSCAGEDGGLLDTSADVVFARNILLAERPVSPTGDLRELQGIHRMLFDGVYAHAGQLRTRDTAADVQGSNTDGLAGNSQAFFPASLLETGAANIAAELADERNLKCLDRPVFVRRLAHFYDELGYLHPFGRGNAMTLRVFASRLAHDAGWDLDWGPVDADEYRAAKRLAYRGDVSGFVGLFDRIVRPANPTRIFLIAGWDQGPAH</sequence>
<keyword evidence="1" id="KW-0808">Transferase</keyword>
<keyword evidence="10" id="KW-1185">Reference proteome</keyword>
<dbReference type="EMBL" id="PEBK01000006">
    <property type="protein sequence ID" value="PJM74985.1"/>
    <property type="molecule type" value="Genomic_DNA"/>
</dbReference>
<evidence type="ECO:0000256" key="1">
    <source>
        <dbReference type="ARBA" id="ARBA00022679"/>
    </source>
</evidence>
<dbReference type="Gene3D" id="1.10.3290.10">
    <property type="entry name" value="Fido-like domain"/>
    <property type="match status" value="1"/>
</dbReference>
<evidence type="ECO:0000256" key="5">
    <source>
        <dbReference type="ARBA" id="ARBA00034531"/>
    </source>
</evidence>
<accession>A0A2M9HDU9</accession>
<dbReference type="SUPFAM" id="SSF140931">
    <property type="entry name" value="Fic-like"/>
    <property type="match status" value="1"/>
</dbReference>
<organism evidence="9 10">
    <name type="scientific">Bifidobacterium simiarum</name>
    <dbReference type="NCBI Taxonomy" id="2045441"/>
    <lineage>
        <taxon>Bacteria</taxon>
        <taxon>Bacillati</taxon>
        <taxon>Actinomycetota</taxon>
        <taxon>Actinomycetes</taxon>
        <taxon>Bifidobacteriales</taxon>
        <taxon>Bifidobacteriaceae</taxon>
        <taxon>Bifidobacterium</taxon>
    </lineage>
</organism>
<dbReference type="GO" id="GO:0051302">
    <property type="term" value="P:regulation of cell division"/>
    <property type="evidence" value="ECO:0007669"/>
    <property type="project" value="TreeGrafter"/>
</dbReference>
<evidence type="ECO:0000259" key="8">
    <source>
        <dbReference type="PROSITE" id="PS51459"/>
    </source>
</evidence>
<keyword evidence="4" id="KW-0067">ATP-binding</keyword>
<gene>
    <name evidence="9" type="ORF">CSQ87_07080</name>
</gene>
<evidence type="ECO:0000313" key="10">
    <source>
        <dbReference type="Proteomes" id="UP000231451"/>
    </source>
</evidence>
<comment type="caution">
    <text evidence="9">The sequence shown here is derived from an EMBL/GenBank/DDBJ whole genome shotgun (WGS) entry which is preliminary data.</text>
</comment>